<reference evidence="1" key="1">
    <citation type="submission" date="2020-05" db="EMBL/GenBank/DDBJ databases">
        <authorList>
            <person name="Chiriac C."/>
            <person name="Salcher M."/>
            <person name="Ghai R."/>
            <person name="Kavagutti S V."/>
        </authorList>
    </citation>
    <scope>NUCLEOTIDE SEQUENCE</scope>
</reference>
<name>A0A6J7WZZ3_9CAUD</name>
<accession>A0A6J7WZZ3</accession>
<organism evidence="1">
    <name type="scientific">uncultured Caudovirales phage</name>
    <dbReference type="NCBI Taxonomy" id="2100421"/>
    <lineage>
        <taxon>Viruses</taxon>
        <taxon>Duplodnaviria</taxon>
        <taxon>Heunggongvirae</taxon>
        <taxon>Uroviricota</taxon>
        <taxon>Caudoviricetes</taxon>
        <taxon>Peduoviridae</taxon>
        <taxon>Maltschvirus</taxon>
        <taxon>Maltschvirus maltsch</taxon>
    </lineage>
</organism>
<protein>
    <submittedName>
        <fullName evidence="1">Uncharacterized protein</fullName>
    </submittedName>
</protein>
<proteinExistence type="predicted"/>
<sequence length="1134" mass="116466">MPLTKQALLVENNTNFPNNTIGYITPALLREFNADMIDAMQLTQSMSEYAVLSGGNTFTGNQTIVGNLNVNGVISASVLYVQTETASVIYSSGSNQFGDELIDVQTLSGSVKVQGSLTVNGVPVLTGSVSVDTGSLVTTASFNAYTASTNAEISALEANTASVNTSISNLNTFTQSANISISALNAFTQSQAALNGQFATTGSNTFTGNQVIDRASKLYTNGIYWTDVTAGFNNLEIINQGGGNLDLASLNGGKVRFVSSSVNFLNSPISSSNEISTSANIYAANLTGSTLPSGLLSSSVTNFTDYSASVDSRINNITGSSINTGSFATTGSNTFTGNQTISTAGNSQLTLIAQPGFQTNVEFQSENSNFQAYGDFRINNNGQFGGSGSIKMLVKDNFMEFAASQGFRMGVSNATGNGIEGGFVTINVPSGSEQLQLTGSLVVSNTLTASLAEGYVWAGGAGNISTLVATSSFGGTVPAGVYATLGTNTFTGSQTIQNASLTVTNTGSLFFNLNGATQNNILFNSPSNQFTSYGSFVFNNNGNAGGSGSLSFVAVSSSVTFASRDGLYITRATPEAGALGNGGVKVNTTSGSLVLAPSGFNNRDIDLLHLSSSSNTNNLNLIFKNNNTAADTIISGSNNIFSNQAAPTAGFKRYMTGGNIAIAANGAAVPQISGSMAWSPTISSNIFAVTATPLQWRGPVSASASTINNNVFAGGQVLLGSNAANNFEKATNATTINANVINGNLIAVAYKTPLSSSVSIGNNNISGQVTLAMDSSSINFSGNSVQGQLAVNNSYFPSTINTAASLGVSAGLFIGTNAIYASGSNATFTGPRAIGNGISMIGSQNVISASLNGDNSNVACTNLIGQGLVALGTNTRQNANLMSDYGTVFVGRFNDFSGNKGGTAETVFAVGTGTSGSAGITRKTGFLIDSGSNTFIEGTLNVSGSTTLSGSLYIQSGSTLPAATGSSVLTWNQLTGQVAQSPLANVLANTFSLGVFTSTITQSGSAAVSQSMTFNNTEESSGVTLSNDSRLNVATSGYYNIQFSAQLLADTGADDVWIWLKKNGTNVPNTGTRVTLANNEEIVAAWNFVVNATAGDYYELVWQSADGHAELLTEPASGNYPVIPSVIVTVTQVR</sequence>
<evidence type="ECO:0000313" key="1">
    <source>
        <dbReference type="EMBL" id="CAB5223310.1"/>
    </source>
</evidence>
<dbReference type="EMBL" id="LR798316">
    <property type="protein sequence ID" value="CAB5223310.1"/>
    <property type="molecule type" value="Genomic_DNA"/>
</dbReference>
<gene>
    <name evidence="1" type="ORF">UFOVP385_27</name>
</gene>